<comment type="caution">
    <text evidence="2">The sequence shown here is derived from an EMBL/GenBank/DDBJ whole genome shotgun (WGS) entry which is preliminary data.</text>
</comment>
<evidence type="ECO:0000256" key="1">
    <source>
        <dbReference type="SAM" id="MobiDB-lite"/>
    </source>
</evidence>
<name>A0AAV0PFJ8_9ROSI</name>
<keyword evidence="3" id="KW-1185">Reference proteome</keyword>
<dbReference type="EMBL" id="CAMGYJ010000009">
    <property type="protein sequence ID" value="CAI0469660.1"/>
    <property type="molecule type" value="Genomic_DNA"/>
</dbReference>
<accession>A0AAV0PFJ8</accession>
<proteinExistence type="predicted"/>
<protein>
    <submittedName>
        <fullName evidence="2">Uncharacterized protein</fullName>
    </submittedName>
</protein>
<evidence type="ECO:0000313" key="2">
    <source>
        <dbReference type="EMBL" id="CAI0469660.1"/>
    </source>
</evidence>
<gene>
    <name evidence="2" type="ORF">LITE_LOCUS38253</name>
</gene>
<dbReference type="AlphaFoldDB" id="A0AAV0PFJ8"/>
<reference evidence="2" key="1">
    <citation type="submission" date="2022-08" db="EMBL/GenBank/DDBJ databases">
        <authorList>
            <person name="Gutierrez-Valencia J."/>
        </authorList>
    </citation>
    <scope>NUCLEOTIDE SEQUENCE</scope>
</reference>
<feature type="region of interest" description="Disordered" evidence="1">
    <location>
        <begin position="1"/>
        <end position="33"/>
    </location>
</feature>
<evidence type="ECO:0000313" key="3">
    <source>
        <dbReference type="Proteomes" id="UP001154282"/>
    </source>
</evidence>
<feature type="non-terminal residue" evidence="2">
    <location>
        <position position="1"/>
    </location>
</feature>
<sequence length="52" mass="6233">RRRPFLDETQASCSKQRQRRRRGPPRRVFSINPNRNQESTIPFLFGCRSCLL</sequence>
<dbReference type="Proteomes" id="UP001154282">
    <property type="component" value="Unassembled WGS sequence"/>
</dbReference>
<organism evidence="2 3">
    <name type="scientific">Linum tenue</name>
    <dbReference type="NCBI Taxonomy" id="586396"/>
    <lineage>
        <taxon>Eukaryota</taxon>
        <taxon>Viridiplantae</taxon>
        <taxon>Streptophyta</taxon>
        <taxon>Embryophyta</taxon>
        <taxon>Tracheophyta</taxon>
        <taxon>Spermatophyta</taxon>
        <taxon>Magnoliopsida</taxon>
        <taxon>eudicotyledons</taxon>
        <taxon>Gunneridae</taxon>
        <taxon>Pentapetalae</taxon>
        <taxon>rosids</taxon>
        <taxon>fabids</taxon>
        <taxon>Malpighiales</taxon>
        <taxon>Linaceae</taxon>
        <taxon>Linum</taxon>
    </lineage>
</organism>
<feature type="compositionally biased region" description="Basic residues" evidence="1">
    <location>
        <begin position="16"/>
        <end position="25"/>
    </location>
</feature>